<accession>A0A3E0HUI0</accession>
<evidence type="ECO:0000259" key="4">
    <source>
        <dbReference type="PROSITE" id="PS50987"/>
    </source>
</evidence>
<organism evidence="5 6">
    <name type="scientific">Kutzneria buriramensis</name>
    <dbReference type="NCBI Taxonomy" id="1045776"/>
    <lineage>
        <taxon>Bacteria</taxon>
        <taxon>Bacillati</taxon>
        <taxon>Actinomycetota</taxon>
        <taxon>Actinomycetes</taxon>
        <taxon>Pseudonocardiales</taxon>
        <taxon>Pseudonocardiaceae</taxon>
        <taxon>Kutzneria</taxon>
    </lineage>
</organism>
<feature type="domain" description="HTH arsR-type" evidence="4">
    <location>
        <begin position="240"/>
        <end position="324"/>
    </location>
</feature>
<name>A0A3E0HUI0_9PSEU</name>
<dbReference type="Pfam" id="PF01022">
    <property type="entry name" value="HTH_5"/>
    <property type="match status" value="1"/>
</dbReference>
<proteinExistence type="predicted"/>
<keyword evidence="6" id="KW-1185">Reference proteome</keyword>
<dbReference type="Gene3D" id="1.10.10.10">
    <property type="entry name" value="Winged helix-like DNA-binding domain superfamily/Winged helix DNA-binding domain"/>
    <property type="match status" value="1"/>
</dbReference>
<dbReference type="InterPro" id="IPR051011">
    <property type="entry name" value="Metal_resp_trans_reg"/>
</dbReference>
<dbReference type="EMBL" id="QUNO01000004">
    <property type="protein sequence ID" value="REH50061.1"/>
    <property type="molecule type" value="Genomic_DNA"/>
</dbReference>
<keyword evidence="2 5" id="KW-0238">DNA-binding</keyword>
<dbReference type="InterPro" id="IPR036388">
    <property type="entry name" value="WH-like_DNA-bd_sf"/>
</dbReference>
<evidence type="ECO:0000313" key="5">
    <source>
        <dbReference type="EMBL" id="REH50061.1"/>
    </source>
</evidence>
<evidence type="ECO:0000256" key="1">
    <source>
        <dbReference type="ARBA" id="ARBA00023015"/>
    </source>
</evidence>
<dbReference type="Proteomes" id="UP000256269">
    <property type="component" value="Unassembled WGS sequence"/>
</dbReference>
<evidence type="ECO:0000256" key="3">
    <source>
        <dbReference type="ARBA" id="ARBA00023163"/>
    </source>
</evidence>
<dbReference type="RefSeq" id="WP_116174587.1">
    <property type="nucleotide sequence ID" value="NZ_CP144375.1"/>
</dbReference>
<dbReference type="PANTHER" id="PTHR43132:SF8">
    <property type="entry name" value="HTH-TYPE TRANSCRIPTIONAL REGULATOR KMTR"/>
    <property type="match status" value="1"/>
</dbReference>
<comment type="caution">
    <text evidence="5">The sequence shown here is derived from an EMBL/GenBank/DDBJ whole genome shotgun (WGS) entry which is preliminary data.</text>
</comment>
<gene>
    <name evidence="5" type="ORF">BCF44_104329</name>
</gene>
<keyword evidence="1" id="KW-0805">Transcription regulation</keyword>
<dbReference type="GO" id="GO:0003677">
    <property type="term" value="F:DNA binding"/>
    <property type="evidence" value="ECO:0007669"/>
    <property type="project" value="UniProtKB-KW"/>
</dbReference>
<dbReference type="InterPro" id="IPR011991">
    <property type="entry name" value="ArsR-like_HTH"/>
</dbReference>
<dbReference type="InterPro" id="IPR036390">
    <property type="entry name" value="WH_DNA-bd_sf"/>
</dbReference>
<dbReference type="PANTHER" id="PTHR43132">
    <property type="entry name" value="ARSENICAL RESISTANCE OPERON REPRESSOR ARSR-RELATED"/>
    <property type="match status" value="1"/>
</dbReference>
<dbReference type="AlphaFoldDB" id="A0A3E0HUI0"/>
<dbReference type="CDD" id="cd00090">
    <property type="entry name" value="HTH_ARSR"/>
    <property type="match status" value="1"/>
</dbReference>
<evidence type="ECO:0000313" key="6">
    <source>
        <dbReference type="Proteomes" id="UP000256269"/>
    </source>
</evidence>
<dbReference type="OrthoDB" id="3808065at2"/>
<dbReference type="SMART" id="SM00418">
    <property type="entry name" value="HTH_ARSR"/>
    <property type="match status" value="1"/>
</dbReference>
<dbReference type="PROSITE" id="PS50987">
    <property type="entry name" value="HTH_ARSR_2"/>
    <property type="match status" value="1"/>
</dbReference>
<dbReference type="InterPro" id="IPR001845">
    <property type="entry name" value="HTH_ArsR_DNA-bd_dom"/>
</dbReference>
<sequence>MLRVHLHAEDLARVRFATAPAPVLETAMILLELRNRPQSATRGHHDWRPRARSALSSSARPLVQLVPSQHHALYLDVLTTDAEQAFQLVRDTATSVHAENLTRIAQIGVIPIPTWLRRYADGDTGVLDALDDALRAFHTTCLAQLWPTVTARFHDDITHRMTTLGAHGLAAMISTLSPDLCLTGTTITARYPWDRDVHLHGHGLILMPSAFWTGHPRITWDPQDPSQHVLIYPARTNYRTTTGPIMEKGDALAGLVGATRAAVLRALAQPSTTSGLAGHVGISVSSASEHTTALRNAGLVTSHRLGQAVHHHLTHLGISVLMQH</sequence>
<dbReference type="SUPFAM" id="SSF46785">
    <property type="entry name" value="Winged helix' DNA-binding domain"/>
    <property type="match status" value="1"/>
</dbReference>
<keyword evidence="3" id="KW-0804">Transcription</keyword>
<evidence type="ECO:0000256" key="2">
    <source>
        <dbReference type="ARBA" id="ARBA00023125"/>
    </source>
</evidence>
<dbReference type="GO" id="GO:0003700">
    <property type="term" value="F:DNA-binding transcription factor activity"/>
    <property type="evidence" value="ECO:0007669"/>
    <property type="project" value="InterPro"/>
</dbReference>
<reference evidence="5 6" key="1">
    <citation type="submission" date="2018-08" db="EMBL/GenBank/DDBJ databases">
        <title>Genomic Encyclopedia of Archaeal and Bacterial Type Strains, Phase II (KMG-II): from individual species to whole genera.</title>
        <authorList>
            <person name="Goeker M."/>
        </authorList>
    </citation>
    <scope>NUCLEOTIDE SEQUENCE [LARGE SCALE GENOMIC DNA]</scope>
    <source>
        <strain evidence="5 6">DSM 45791</strain>
    </source>
</reference>
<protein>
    <submittedName>
        <fullName evidence="5">DNA-binding transcriptional ArsR family regulator</fullName>
    </submittedName>
</protein>